<dbReference type="OrthoDB" id="372183at2157"/>
<reference evidence="2 4" key="1">
    <citation type="submission" date="2011-10" db="EMBL/GenBank/DDBJ databases">
        <title>Metabolic and evolutionary patterns in the extreme acidophile Ferroplasma acidiphilum.</title>
        <authorList>
            <person name="Golyshina O.V."/>
            <person name="Kozyavkin S.A."/>
            <person name="Tatusov R.L."/>
            <person name="Slesarev A.I."/>
            <person name="Golyshin P.N."/>
        </authorList>
    </citation>
    <scope>NUCLEOTIDE SEQUENCE [LARGE SCALE GENOMIC DNA]</scope>
    <source>
        <strain evidence="2">Berkeley</strain>
        <strain evidence="4">Y</strain>
    </source>
</reference>
<evidence type="ECO:0000313" key="4">
    <source>
        <dbReference type="Proteomes" id="UP000192050"/>
    </source>
</evidence>
<evidence type="ECO:0000313" key="2">
    <source>
        <dbReference type="EMBL" id="ARD85085.1"/>
    </source>
</evidence>
<dbReference type="Proteomes" id="UP000192050">
    <property type="component" value="Chromosome"/>
</dbReference>
<dbReference type="EMBL" id="JABGBP010000200">
    <property type="protein sequence ID" value="NOL60373.1"/>
    <property type="molecule type" value="Genomic_DNA"/>
</dbReference>
<keyword evidence="4" id="KW-1185">Reference proteome</keyword>
<accession>A0A1V0N4Q7</accession>
<gene>
    <name evidence="2" type="ORF">FAD_1212</name>
    <name evidence="3" type="ORF">HLB00_05940</name>
</gene>
<dbReference type="KEGG" id="fai:FAD_1212"/>
<reference evidence="3 5" key="2">
    <citation type="submission" date="2020-05" db="EMBL/GenBank/DDBJ databases">
        <authorList>
            <person name="Zhang R."/>
        </authorList>
    </citation>
    <scope>NUCLEOTIDE SEQUENCE [LARGE SCALE GENOMIC DNA]</scope>
    <source>
        <strain evidence="3 5">DSM 28986</strain>
    </source>
</reference>
<protein>
    <submittedName>
        <fullName evidence="2">Uncharacterized protein</fullName>
    </submittedName>
</protein>
<name>A0A1V0N4Q7_9ARCH</name>
<dbReference type="EMBL" id="CP015363">
    <property type="protein sequence ID" value="ARD85085.1"/>
    <property type="molecule type" value="Genomic_DNA"/>
</dbReference>
<organism evidence="2 4">
    <name type="scientific">Ferroplasma acidiphilum</name>
    <dbReference type="NCBI Taxonomy" id="74969"/>
    <lineage>
        <taxon>Archaea</taxon>
        <taxon>Methanobacteriati</taxon>
        <taxon>Thermoplasmatota</taxon>
        <taxon>Thermoplasmata</taxon>
        <taxon>Thermoplasmatales</taxon>
        <taxon>Ferroplasmaceae</taxon>
        <taxon>Ferroplasma</taxon>
    </lineage>
</organism>
<dbReference type="GeneID" id="84217807"/>
<evidence type="ECO:0000256" key="1">
    <source>
        <dbReference type="SAM" id="MobiDB-lite"/>
    </source>
</evidence>
<sequence length="268" mass="31122">MNSDYSRYIMDNIFDFFQYPENYDRAIINAALGKMECAGKNLLFNGVKVKPDFQCTDENMLGFFLANLPLMFNERGNREYKLPPKLEKLKTDTEELISMQKFNELATLELYLLLEMAMRCAYSKWLGNKIVISRYGMDNIVLENYDYRRLKLYIRLNHLGRTDIKVNGDIFPGSENALLGWATKFMDRPTQLMFRLSLNVRNLLAHGENEWYLFPVLPSVPLAANAAGKLLYEIKPGMEIKNNGYKMAHTGNGRNTKRPTFYHGINKH</sequence>
<evidence type="ECO:0000313" key="5">
    <source>
        <dbReference type="Proteomes" id="UP000546917"/>
    </source>
</evidence>
<dbReference type="Proteomes" id="UP000546917">
    <property type="component" value="Unassembled WGS sequence"/>
</dbReference>
<evidence type="ECO:0000313" key="3">
    <source>
        <dbReference type="EMBL" id="NOL60373.1"/>
    </source>
</evidence>
<feature type="region of interest" description="Disordered" evidence="1">
    <location>
        <begin position="249"/>
        <end position="268"/>
    </location>
</feature>
<dbReference type="AlphaFoldDB" id="A0A1V0N4Q7"/>
<proteinExistence type="predicted"/>
<dbReference type="RefSeq" id="WP_081142617.1">
    <property type="nucleotide sequence ID" value="NZ_CP015363.1"/>
</dbReference>